<dbReference type="Proteomes" id="UP000733379">
    <property type="component" value="Unassembled WGS sequence"/>
</dbReference>
<comment type="similarity">
    <text evidence="1">Belongs to the glycosyltransferase 28 family.</text>
</comment>
<keyword evidence="3" id="KW-0808">Transferase</keyword>
<dbReference type="InterPro" id="IPR048284">
    <property type="entry name" value="EryCIII-like_N"/>
</dbReference>
<dbReference type="InterPro" id="IPR002213">
    <property type="entry name" value="UDP_glucos_trans"/>
</dbReference>
<evidence type="ECO:0000256" key="2">
    <source>
        <dbReference type="ARBA" id="ARBA00022676"/>
    </source>
</evidence>
<protein>
    <submittedName>
        <fullName evidence="6">DUF1205 domain-containing protein</fullName>
    </submittedName>
</protein>
<gene>
    <name evidence="6" type="ORF">KO481_11730</name>
</gene>
<evidence type="ECO:0000259" key="4">
    <source>
        <dbReference type="Pfam" id="PF06722"/>
    </source>
</evidence>
<dbReference type="InterPro" id="IPR050426">
    <property type="entry name" value="Glycosyltransferase_28"/>
</dbReference>
<evidence type="ECO:0000259" key="5">
    <source>
        <dbReference type="Pfam" id="PF21036"/>
    </source>
</evidence>
<dbReference type="Pfam" id="PF06722">
    <property type="entry name" value="EryCIII-like_C"/>
    <property type="match status" value="1"/>
</dbReference>
<proteinExistence type="inferred from homology"/>
<name>A0ABS6AVY3_9NOCA</name>
<dbReference type="InterPro" id="IPR010610">
    <property type="entry name" value="EryCIII-like_C"/>
</dbReference>
<accession>A0ABS6AVY3</accession>
<evidence type="ECO:0000256" key="3">
    <source>
        <dbReference type="ARBA" id="ARBA00022679"/>
    </source>
</evidence>
<dbReference type="CDD" id="cd03784">
    <property type="entry name" value="GT1_Gtf-like"/>
    <property type="match status" value="1"/>
</dbReference>
<dbReference type="SUPFAM" id="SSF53756">
    <property type="entry name" value="UDP-Glycosyltransferase/glycogen phosphorylase"/>
    <property type="match status" value="1"/>
</dbReference>
<dbReference type="PANTHER" id="PTHR48050">
    <property type="entry name" value="STEROL 3-BETA-GLUCOSYLTRANSFERASE"/>
    <property type="match status" value="1"/>
</dbReference>
<feature type="domain" description="Erythromycin biosynthesis protein CIII-like C-terminal" evidence="4">
    <location>
        <begin position="218"/>
        <end position="355"/>
    </location>
</feature>
<dbReference type="Gene3D" id="3.40.50.2000">
    <property type="entry name" value="Glycogen Phosphorylase B"/>
    <property type="match status" value="2"/>
</dbReference>
<feature type="domain" description="Erythromycin biosynthesis protein CIII-like N-terminal" evidence="5">
    <location>
        <begin position="6"/>
        <end position="201"/>
    </location>
</feature>
<evidence type="ECO:0000313" key="7">
    <source>
        <dbReference type="Proteomes" id="UP000733379"/>
    </source>
</evidence>
<reference evidence="6 7" key="1">
    <citation type="submission" date="2021-06" db="EMBL/GenBank/DDBJ databases">
        <title>Actinomycetes sequencing.</title>
        <authorList>
            <person name="Shan Q."/>
        </authorList>
    </citation>
    <scope>NUCLEOTIDE SEQUENCE [LARGE SCALE GENOMIC DNA]</scope>
    <source>
        <strain evidence="6 7">NEAU-G5</strain>
    </source>
</reference>
<organism evidence="6 7">
    <name type="scientific">Nocardia albiluteola</name>
    <dbReference type="NCBI Taxonomy" id="2842303"/>
    <lineage>
        <taxon>Bacteria</taxon>
        <taxon>Bacillati</taxon>
        <taxon>Actinomycetota</taxon>
        <taxon>Actinomycetes</taxon>
        <taxon>Mycobacteriales</taxon>
        <taxon>Nocardiaceae</taxon>
        <taxon>Nocardia</taxon>
    </lineage>
</organism>
<keyword evidence="2" id="KW-0328">Glycosyltransferase</keyword>
<dbReference type="PANTHER" id="PTHR48050:SF13">
    <property type="entry name" value="STEROL 3-BETA-GLUCOSYLTRANSFERASE UGT80A2"/>
    <property type="match status" value="1"/>
</dbReference>
<evidence type="ECO:0000313" key="6">
    <source>
        <dbReference type="EMBL" id="MBU3062193.1"/>
    </source>
</evidence>
<dbReference type="EMBL" id="JAHKNI010000003">
    <property type="protein sequence ID" value="MBU3062193.1"/>
    <property type="molecule type" value="Genomic_DNA"/>
</dbReference>
<evidence type="ECO:0000256" key="1">
    <source>
        <dbReference type="ARBA" id="ARBA00006962"/>
    </source>
</evidence>
<comment type="caution">
    <text evidence="6">The sequence shown here is derived from an EMBL/GenBank/DDBJ whole genome shotgun (WGS) entry which is preliminary data.</text>
</comment>
<sequence>MVPLAWGLLAAGHEVRVAGQPNLLPAITGSGVPAVAVGPDLDFAELFSASAIGGDHAEGSEAITSDGVVARYAEEAVNDLVAFGRFWRPDLVVHDPFNLAAAVAAQVLAVPVVKHLWGADFTEMTPVQDAVATGDLVRRFGIDRLREDSDLVLDPCPPAMQLPPGRSPRRPIRFVPYNGVAEHPLWLRYPPARPRVCVTWGTLMSEVDREDLFLAPGVVEALAELDVEVVIAVDPRSRPRFGSLPDNARFADALALHVVLPSCRAVVHQGGAGTTMTALAAGVPQLILPAVVDQRFNATRLAAAGGGAIADLETVTAQVHELLTEPRWQAAAENLAEHNTTRPSPAQVAAELPELLASLDGANR</sequence>
<dbReference type="Pfam" id="PF21036">
    <property type="entry name" value="EryCIII-like_N"/>
    <property type="match status" value="1"/>
</dbReference>
<keyword evidence="7" id="KW-1185">Reference proteome</keyword>